<dbReference type="PANTHER" id="PTHR10545:SF29">
    <property type="entry name" value="GH14572P-RELATED"/>
    <property type="match status" value="1"/>
</dbReference>
<dbReference type="FunFam" id="3.40.630.30:FF:000064">
    <property type="entry name" value="GNAT family acetyltransferase"/>
    <property type="match status" value="1"/>
</dbReference>
<dbReference type="GO" id="GO:0008080">
    <property type="term" value="F:N-acetyltransferase activity"/>
    <property type="evidence" value="ECO:0007669"/>
    <property type="project" value="UniProtKB-ARBA"/>
</dbReference>
<evidence type="ECO:0000313" key="6">
    <source>
        <dbReference type="Proteomes" id="UP000474296"/>
    </source>
</evidence>
<sequence length="158" mass="17838">MNYSIRKATESDMPQVLALIQELANFEKESNAVEMTVEELVKQGFGAQPAFQCFVADSDSEILGMALVYPRFSTWVGTTIHLEDLIVTEKARGTGVGSALYKQVMSYAAELGVKRVEWAVLDWNEPAINFYEKSGAIVMRDWDTVQMREQELKDFLSK</sequence>
<organism evidence="5 6">
    <name type="scientific">Spongiivirga citrea</name>
    <dbReference type="NCBI Taxonomy" id="1481457"/>
    <lineage>
        <taxon>Bacteria</taxon>
        <taxon>Pseudomonadati</taxon>
        <taxon>Bacteroidota</taxon>
        <taxon>Flavobacteriia</taxon>
        <taxon>Flavobacteriales</taxon>
        <taxon>Flavobacteriaceae</taxon>
        <taxon>Spongiivirga</taxon>
    </lineage>
</organism>
<feature type="domain" description="N-acetyltransferase" evidence="4">
    <location>
        <begin position="3"/>
        <end position="157"/>
    </location>
</feature>
<dbReference type="Pfam" id="PF00583">
    <property type="entry name" value="Acetyltransf_1"/>
    <property type="match status" value="1"/>
</dbReference>
<evidence type="ECO:0000313" key="5">
    <source>
        <dbReference type="EMBL" id="NER18027.1"/>
    </source>
</evidence>
<dbReference type="InterPro" id="IPR000182">
    <property type="entry name" value="GNAT_dom"/>
</dbReference>
<dbReference type="InterPro" id="IPR051016">
    <property type="entry name" value="Diverse_Substrate_AcTransf"/>
</dbReference>
<dbReference type="PANTHER" id="PTHR10545">
    <property type="entry name" value="DIAMINE N-ACETYLTRANSFERASE"/>
    <property type="match status" value="1"/>
</dbReference>
<dbReference type="RefSeq" id="WP_164032711.1">
    <property type="nucleotide sequence ID" value="NZ_JAABOQ010000005.1"/>
</dbReference>
<dbReference type="PROSITE" id="PS51186">
    <property type="entry name" value="GNAT"/>
    <property type="match status" value="1"/>
</dbReference>
<evidence type="ECO:0000256" key="1">
    <source>
        <dbReference type="ARBA" id="ARBA00008694"/>
    </source>
</evidence>
<name>A0A6M0CR81_9FLAO</name>
<evidence type="ECO:0000256" key="2">
    <source>
        <dbReference type="ARBA" id="ARBA00022679"/>
    </source>
</evidence>
<evidence type="ECO:0000259" key="4">
    <source>
        <dbReference type="PROSITE" id="PS51186"/>
    </source>
</evidence>
<comment type="similarity">
    <text evidence="1">Belongs to the acetyltransferase family.</text>
</comment>
<comment type="caution">
    <text evidence="5">The sequence shown here is derived from an EMBL/GenBank/DDBJ whole genome shotgun (WGS) entry which is preliminary data.</text>
</comment>
<reference evidence="5 6" key="1">
    <citation type="submission" date="2020-01" db="EMBL/GenBank/DDBJ databases">
        <title>Spongiivirga citrea KCTC 32990T.</title>
        <authorList>
            <person name="Wang G."/>
        </authorList>
    </citation>
    <scope>NUCLEOTIDE SEQUENCE [LARGE SCALE GENOMIC DNA]</scope>
    <source>
        <strain evidence="5 6">KCTC 32990</strain>
    </source>
</reference>
<evidence type="ECO:0000256" key="3">
    <source>
        <dbReference type="ARBA" id="ARBA00023315"/>
    </source>
</evidence>
<keyword evidence="6" id="KW-1185">Reference proteome</keyword>
<dbReference type="CDD" id="cd04301">
    <property type="entry name" value="NAT_SF"/>
    <property type="match status" value="1"/>
</dbReference>
<dbReference type="SUPFAM" id="SSF55729">
    <property type="entry name" value="Acyl-CoA N-acyltransferases (Nat)"/>
    <property type="match status" value="1"/>
</dbReference>
<protein>
    <submittedName>
        <fullName evidence="5">GNAT family N-acetyltransferase</fullName>
    </submittedName>
</protein>
<gene>
    <name evidence="5" type="ORF">GWK10_12445</name>
</gene>
<keyword evidence="2 5" id="KW-0808">Transferase</keyword>
<proteinExistence type="inferred from homology"/>
<dbReference type="EMBL" id="JAABOQ010000005">
    <property type="protein sequence ID" value="NER18027.1"/>
    <property type="molecule type" value="Genomic_DNA"/>
</dbReference>
<dbReference type="AlphaFoldDB" id="A0A6M0CR81"/>
<keyword evidence="3" id="KW-0012">Acyltransferase</keyword>
<accession>A0A6M0CR81</accession>
<dbReference type="InterPro" id="IPR016181">
    <property type="entry name" value="Acyl_CoA_acyltransferase"/>
</dbReference>
<dbReference type="Gene3D" id="3.40.630.30">
    <property type="match status" value="1"/>
</dbReference>
<dbReference type="Proteomes" id="UP000474296">
    <property type="component" value="Unassembled WGS sequence"/>
</dbReference>